<dbReference type="AlphaFoldDB" id="A0A3E1HDT4"/>
<sequence>MFLHTGILATESLLRCARGQLIRLVFHSELSGPGPCGVWIGRHADDIIVYGDITSGHYMEQILLHELRHRLLKQYSGSHSNEILLIQELVPDIDPTTVIHVLNGPSYDTEQKSQAELFCISDHVGVT</sequence>
<dbReference type="OrthoDB" id="4144896at2"/>
<dbReference type="Proteomes" id="UP000258522">
    <property type="component" value="Unassembled WGS sequence"/>
</dbReference>
<gene>
    <name evidence="1" type="ORF">MUBE_13235</name>
</gene>
<keyword evidence="2" id="KW-1185">Reference proteome</keyword>
<dbReference type="EMBL" id="QAYL01000027">
    <property type="protein sequence ID" value="RFD24631.1"/>
    <property type="molecule type" value="Genomic_DNA"/>
</dbReference>
<name>A0A3E1HDT4_9MYCO</name>
<dbReference type="RefSeq" id="WP_116540883.1">
    <property type="nucleotide sequence ID" value="NZ_QAYL01000027.1"/>
</dbReference>
<evidence type="ECO:0000313" key="1">
    <source>
        <dbReference type="EMBL" id="RFD24631.1"/>
    </source>
</evidence>
<reference evidence="1 2" key="1">
    <citation type="submission" date="2018-07" db="EMBL/GenBank/DDBJ databases">
        <title>Whole genome sequence of Mycobacterium uberis.</title>
        <authorList>
            <person name="Benjak A."/>
        </authorList>
    </citation>
    <scope>NUCLEOTIDE SEQUENCE [LARGE SCALE GENOMIC DNA]</scope>
    <source>
        <strain evidence="1 2">Jura</strain>
    </source>
</reference>
<organism evidence="1 2">
    <name type="scientific">Mycobacterium uberis</name>
    <dbReference type="NCBI Taxonomy" id="2162698"/>
    <lineage>
        <taxon>Bacteria</taxon>
        <taxon>Bacillati</taxon>
        <taxon>Actinomycetota</taxon>
        <taxon>Actinomycetes</taxon>
        <taxon>Mycobacteriales</taxon>
        <taxon>Mycobacteriaceae</taxon>
        <taxon>Mycobacterium</taxon>
    </lineage>
</organism>
<protein>
    <submittedName>
        <fullName evidence="1">Uncharacterized protein</fullName>
    </submittedName>
</protein>
<proteinExistence type="predicted"/>
<comment type="caution">
    <text evidence="1">The sequence shown here is derived from an EMBL/GenBank/DDBJ whole genome shotgun (WGS) entry which is preliminary data.</text>
</comment>
<accession>A0A3E1HDT4</accession>
<evidence type="ECO:0000313" key="2">
    <source>
        <dbReference type="Proteomes" id="UP000258522"/>
    </source>
</evidence>